<organism evidence="5 6">
    <name type="scientific">Staphylococcus agnetis</name>
    <dbReference type="NCBI Taxonomy" id="985762"/>
    <lineage>
        <taxon>Bacteria</taxon>
        <taxon>Bacillati</taxon>
        <taxon>Bacillota</taxon>
        <taxon>Bacilli</taxon>
        <taxon>Bacillales</taxon>
        <taxon>Staphylococcaceae</taxon>
        <taxon>Staphylococcus</taxon>
    </lineage>
</organism>
<evidence type="ECO:0000313" key="5">
    <source>
        <dbReference type="EMBL" id="NJI03109.1"/>
    </source>
</evidence>
<evidence type="ECO:0000313" key="6">
    <source>
        <dbReference type="Proteomes" id="UP000646308"/>
    </source>
</evidence>
<evidence type="ECO:0000256" key="3">
    <source>
        <dbReference type="SAM" id="Phobius"/>
    </source>
</evidence>
<feature type="region of interest" description="Disordered" evidence="2">
    <location>
        <begin position="263"/>
        <end position="291"/>
    </location>
</feature>
<feature type="transmembrane region" description="Helical" evidence="3">
    <location>
        <begin position="36"/>
        <end position="61"/>
    </location>
</feature>
<dbReference type="Gene3D" id="2.60.40.1240">
    <property type="match status" value="1"/>
</dbReference>
<evidence type="ECO:0000259" key="4">
    <source>
        <dbReference type="Pfam" id="PF11611"/>
    </source>
</evidence>
<dbReference type="AlphaFoldDB" id="A0AAW9YUB3"/>
<feature type="region of interest" description="Disordered" evidence="2">
    <location>
        <begin position="215"/>
        <end position="243"/>
    </location>
</feature>
<dbReference type="InterPro" id="IPR029051">
    <property type="entry name" value="DUF4352"/>
</dbReference>
<dbReference type="InterPro" id="IPR029050">
    <property type="entry name" value="Immunoprotect_excell_Ig-like"/>
</dbReference>
<dbReference type="Pfam" id="PF11611">
    <property type="entry name" value="DUF4352"/>
    <property type="match status" value="1"/>
</dbReference>
<dbReference type="Proteomes" id="UP000646308">
    <property type="component" value="Unassembled WGS sequence"/>
</dbReference>
<proteinExistence type="predicted"/>
<feature type="compositionally biased region" description="Polar residues" evidence="2">
    <location>
        <begin position="265"/>
        <end position="282"/>
    </location>
</feature>
<dbReference type="RefSeq" id="WP_143564875.1">
    <property type="nucleotide sequence ID" value="NZ_CP045927.1"/>
</dbReference>
<feature type="compositionally biased region" description="Basic and acidic residues" evidence="2">
    <location>
        <begin position="215"/>
        <end position="230"/>
    </location>
</feature>
<sequence>MGENFHDEQQKKQWEQFQAFQRQQDEQRKSKTKKRWLWGCGGCLIAFVIMIVIFSACTALFTGGVKNLGQDNNKTYKMGETAKNGDLEVQVNSVETANQVGPSVAPSYPKNSYVVVDVSIKNKGKESLTIDSNMFKLKSDDKTFDADSAGSLAANQAETGSIKNSFFLEQVNPDSTAEGKVVFDVSDAVANAKDKKLEISSSLFSSKKVTFDLSDSKKSAKSKGSEDNSNKIDLNGNDEVASNSSINDARIQTSNEQQHIDHVVNPNTKESNNGQKDSSNKTQTEDDPVDPRIVEHNNQQVIELKKQMVEHNMNFDPNSGGDLYNIETGNFVNEE</sequence>
<evidence type="ECO:0000256" key="1">
    <source>
        <dbReference type="ARBA" id="ARBA00022729"/>
    </source>
</evidence>
<keyword evidence="3" id="KW-0812">Transmembrane</keyword>
<name>A0AAW9YUB3_9STAP</name>
<protein>
    <submittedName>
        <fullName evidence="5">DUF4352 domain-containing protein</fullName>
    </submittedName>
</protein>
<keyword evidence="3" id="KW-0472">Membrane</keyword>
<dbReference type="GeneID" id="57691950"/>
<evidence type="ECO:0000256" key="2">
    <source>
        <dbReference type="SAM" id="MobiDB-lite"/>
    </source>
</evidence>
<accession>A0AAW9YUB3</accession>
<comment type="caution">
    <text evidence="5">The sequence shown here is derived from an EMBL/GenBank/DDBJ whole genome shotgun (WGS) entry which is preliminary data.</text>
</comment>
<gene>
    <name evidence="5" type="ORF">GLV84_09745</name>
</gene>
<feature type="domain" description="DUF4352" evidence="4">
    <location>
        <begin position="76"/>
        <end position="208"/>
    </location>
</feature>
<reference evidence="5" key="1">
    <citation type="submission" date="2019-11" db="EMBL/GenBank/DDBJ databases">
        <title>Whole genome comparisons of Staphylococcus agnetis isolates from cattle and chickens.</title>
        <authorList>
            <person name="Rhoads D."/>
            <person name="Shwani A."/>
            <person name="Adkins P."/>
            <person name="Calcutt M."/>
            <person name="Middleton J."/>
        </authorList>
    </citation>
    <scope>NUCLEOTIDE SEQUENCE</scope>
    <source>
        <strain evidence="5">1387</strain>
    </source>
</reference>
<keyword evidence="3" id="KW-1133">Transmembrane helix</keyword>
<keyword evidence="1" id="KW-0732">Signal</keyword>
<dbReference type="EMBL" id="WMFL01000081">
    <property type="protein sequence ID" value="NJI03109.1"/>
    <property type="molecule type" value="Genomic_DNA"/>
</dbReference>